<dbReference type="InterPro" id="IPR036318">
    <property type="entry name" value="FAD-bd_PCMH-like_sf"/>
</dbReference>
<dbReference type="Gene3D" id="3.30.465.10">
    <property type="match status" value="1"/>
</dbReference>
<keyword evidence="3" id="KW-0285">Flavoprotein</keyword>
<dbReference type="PROSITE" id="PS51387">
    <property type="entry name" value="FAD_PCMH"/>
    <property type="match status" value="1"/>
</dbReference>
<sequence>MTLTGSRNTPTSARRLRAGFTGAVHLPGEAGYEEHRRPLFTPIDQRPALVAEATSAEDVRAAVVAARDAGLALAVQATGHGTHAPCDGGLLLRTSLMAGVLLDPRRRIARVGPGARWGQVMTAAEPFGLAPLSGSHADVGVTGYTLGGGLGWLSRAYGFAADSVLRAQIVTADGRLVTAAPDSHPDLYWALRGGGGNFGVVTSLEFRLHPVARVFTGTACFPVERAGEIVAFYRDWITGLPDELSTALSLTSMPDDPGVPPLVRGRRVLQLKALYAGSADQGRRLLRPLWRAAGPALIEDFRTMPYAEASMGGTAPGQVELLRELPDSAIAAIIRVAEPYDGPAVEIRHWGGAMGRPGPDAGPVGHRATRLSVIADAGSPVLADALRAHTSGGAFLNFLHDSTRTADAYTAADHRRLSAVKRLYDPDNTFGVTHNIPPAPLIAARPTSSKWAPSPGSRSAGTAIGG</sequence>
<keyword evidence="9" id="KW-1185">Reference proteome</keyword>
<accession>A0ABT9QL86</accession>
<evidence type="ECO:0000256" key="2">
    <source>
        <dbReference type="ARBA" id="ARBA00005466"/>
    </source>
</evidence>
<dbReference type="PANTHER" id="PTHR42973:SF39">
    <property type="entry name" value="FAD-BINDING PCMH-TYPE DOMAIN-CONTAINING PROTEIN"/>
    <property type="match status" value="1"/>
</dbReference>
<dbReference type="InterPro" id="IPR006094">
    <property type="entry name" value="Oxid_FAD_bind_N"/>
</dbReference>
<feature type="compositionally biased region" description="Polar residues" evidence="6">
    <location>
        <begin position="446"/>
        <end position="460"/>
    </location>
</feature>
<dbReference type="InterPro" id="IPR050416">
    <property type="entry name" value="FAD-linked_Oxidoreductase"/>
</dbReference>
<keyword evidence="5" id="KW-0560">Oxidoreductase</keyword>
<keyword evidence="4" id="KW-0274">FAD</keyword>
<feature type="region of interest" description="Disordered" evidence="6">
    <location>
        <begin position="445"/>
        <end position="466"/>
    </location>
</feature>
<dbReference type="InterPro" id="IPR016169">
    <property type="entry name" value="FAD-bd_PCMH_sub2"/>
</dbReference>
<name>A0ABT9QL86_9ACTN</name>
<evidence type="ECO:0000256" key="5">
    <source>
        <dbReference type="ARBA" id="ARBA00023002"/>
    </source>
</evidence>
<dbReference type="Gene3D" id="3.40.462.20">
    <property type="match status" value="1"/>
</dbReference>
<dbReference type="SUPFAM" id="SSF56176">
    <property type="entry name" value="FAD-binding/transporter-associated domain-like"/>
    <property type="match status" value="1"/>
</dbReference>
<dbReference type="Proteomes" id="UP001225356">
    <property type="component" value="Unassembled WGS sequence"/>
</dbReference>
<gene>
    <name evidence="8" type="ORF">J2853_006357</name>
</gene>
<reference evidence="8 9" key="1">
    <citation type="submission" date="2023-07" db="EMBL/GenBank/DDBJ databases">
        <title>Sequencing the genomes of 1000 actinobacteria strains.</title>
        <authorList>
            <person name="Klenk H.-P."/>
        </authorList>
    </citation>
    <scope>NUCLEOTIDE SEQUENCE [LARGE SCALE GENOMIC DNA]</scope>
    <source>
        <strain evidence="8 9">DSM 46740</strain>
    </source>
</reference>
<comment type="caution">
    <text evidence="8">The sequence shown here is derived from an EMBL/GenBank/DDBJ whole genome shotgun (WGS) entry which is preliminary data.</text>
</comment>
<dbReference type="InterPro" id="IPR006093">
    <property type="entry name" value="Oxy_OxRdtase_FAD_BS"/>
</dbReference>
<dbReference type="PANTHER" id="PTHR42973">
    <property type="entry name" value="BINDING OXIDOREDUCTASE, PUTATIVE (AFU_ORTHOLOGUE AFUA_1G17690)-RELATED"/>
    <property type="match status" value="1"/>
</dbReference>
<dbReference type="Gene3D" id="3.30.43.10">
    <property type="entry name" value="Uridine Diphospho-n-acetylenolpyruvylglucosamine Reductase, domain 2"/>
    <property type="match status" value="1"/>
</dbReference>
<evidence type="ECO:0000259" key="7">
    <source>
        <dbReference type="PROSITE" id="PS51387"/>
    </source>
</evidence>
<dbReference type="RefSeq" id="WP_307564177.1">
    <property type="nucleotide sequence ID" value="NZ_JAUSQU010000001.1"/>
</dbReference>
<evidence type="ECO:0000256" key="3">
    <source>
        <dbReference type="ARBA" id="ARBA00022630"/>
    </source>
</evidence>
<dbReference type="InterPro" id="IPR016166">
    <property type="entry name" value="FAD-bd_PCMH"/>
</dbReference>
<evidence type="ECO:0000256" key="1">
    <source>
        <dbReference type="ARBA" id="ARBA00001974"/>
    </source>
</evidence>
<dbReference type="InterPro" id="IPR012951">
    <property type="entry name" value="BBE"/>
</dbReference>
<evidence type="ECO:0000313" key="9">
    <source>
        <dbReference type="Proteomes" id="UP001225356"/>
    </source>
</evidence>
<dbReference type="Pfam" id="PF01565">
    <property type="entry name" value="FAD_binding_4"/>
    <property type="match status" value="1"/>
</dbReference>
<feature type="domain" description="FAD-binding PCMH-type" evidence="7">
    <location>
        <begin position="43"/>
        <end position="211"/>
    </location>
</feature>
<dbReference type="Pfam" id="PF08031">
    <property type="entry name" value="BBE"/>
    <property type="match status" value="1"/>
</dbReference>
<evidence type="ECO:0000256" key="4">
    <source>
        <dbReference type="ARBA" id="ARBA00022827"/>
    </source>
</evidence>
<evidence type="ECO:0000256" key="6">
    <source>
        <dbReference type="SAM" id="MobiDB-lite"/>
    </source>
</evidence>
<proteinExistence type="inferred from homology"/>
<comment type="cofactor">
    <cofactor evidence="1">
        <name>FAD</name>
        <dbReference type="ChEBI" id="CHEBI:57692"/>
    </cofactor>
</comment>
<protein>
    <recommendedName>
        <fullName evidence="7">FAD-binding PCMH-type domain-containing protein</fullName>
    </recommendedName>
</protein>
<dbReference type="PROSITE" id="PS00862">
    <property type="entry name" value="OX2_COVAL_FAD"/>
    <property type="match status" value="1"/>
</dbReference>
<organism evidence="8 9">
    <name type="scientific">Streptosporangium lutulentum</name>
    <dbReference type="NCBI Taxonomy" id="1461250"/>
    <lineage>
        <taxon>Bacteria</taxon>
        <taxon>Bacillati</taxon>
        <taxon>Actinomycetota</taxon>
        <taxon>Actinomycetes</taxon>
        <taxon>Streptosporangiales</taxon>
        <taxon>Streptosporangiaceae</taxon>
        <taxon>Streptosporangium</taxon>
    </lineage>
</organism>
<evidence type="ECO:0000313" key="8">
    <source>
        <dbReference type="EMBL" id="MDP9847146.1"/>
    </source>
</evidence>
<comment type="similarity">
    <text evidence="2">Belongs to the oxygen-dependent FAD-linked oxidoreductase family.</text>
</comment>
<dbReference type="EMBL" id="JAUSQU010000001">
    <property type="protein sequence ID" value="MDP9847146.1"/>
    <property type="molecule type" value="Genomic_DNA"/>
</dbReference>
<dbReference type="InterPro" id="IPR016167">
    <property type="entry name" value="FAD-bd_PCMH_sub1"/>
</dbReference>